<evidence type="ECO:0000313" key="2">
    <source>
        <dbReference type="EMBL" id="BAD73199.1"/>
    </source>
</evidence>
<dbReference type="Proteomes" id="UP000817658">
    <property type="component" value="Chromosome 1"/>
</dbReference>
<feature type="region of interest" description="Disordered" evidence="1">
    <location>
        <begin position="23"/>
        <end position="61"/>
    </location>
</feature>
<feature type="compositionally biased region" description="Basic and acidic residues" evidence="1">
    <location>
        <begin position="48"/>
        <end position="61"/>
    </location>
</feature>
<dbReference type="EMBL" id="AP003144">
    <property type="protein sequence ID" value="BAD73199.1"/>
    <property type="molecule type" value="Genomic_DNA"/>
</dbReference>
<protein>
    <submittedName>
        <fullName evidence="2">Uncharacterized protein</fullName>
    </submittedName>
</protein>
<evidence type="ECO:0000256" key="1">
    <source>
        <dbReference type="SAM" id="MobiDB-lite"/>
    </source>
</evidence>
<sequence>MTAAAVGKYGGFALRHALARCRSAPPAAARSHATSVGRRSAPPVANRPAREEGKERNEVAS</sequence>
<dbReference type="AlphaFoldDB" id="Q5QN21"/>
<name>Q5QN21_ORYSJ</name>
<feature type="compositionally biased region" description="Low complexity" evidence="1">
    <location>
        <begin position="23"/>
        <end position="35"/>
    </location>
</feature>
<organism evidence="2">
    <name type="scientific">Oryza sativa subsp. japonica</name>
    <name type="common">Rice</name>
    <dbReference type="NCBI Taxonomy" id="39947"/>
    <lineage>
        <taxon>Eukaryota</taxon>
        <taxon>Viridiplantae</taxon>
        <taxon>Streptophyta</taxon>
        <taxon>Embryophyta</taxon>
        <taxon>Tracheophyta</taxon>
        <taxon>Spermatophyta</taxon>
        <taxon>Magnoliopsida</taxon>
        <taxon>Liliopsida</taxon>
        <taxon>Poales</taxon>
        <taxon>Poaceae</taxon>
        <taxon>BOP clade</taxon>
        <taxon>Oryzoideae</taxon>
        <taxon>Oryzeae</taxon>
        <taxon>Oryzinae</taxon>
        <taxon>Oryza</taxon>
        <taxon>Oryza sativa</taxon>
    </lineage>
</organism>
<gene>
    <name evidence="2" type="primary">P0507H06.45</name>
</gene>
<accession>Q5QN21</accession>
<reference evidence="2" key="1">
    <citation type="journal article" date="2002" name="Nature">
        <title>The genome sequence and structure of rice chromosome 1.</title>
        <authorList>
            <person name="Sasaki T."/>
            <person name="Matsumoto T."/>
            <person name="Yamamoto K."/>
            <person name="Sakata K."/>
            <person name="Baba T."/>
            <person name="Katayose Y."/>
            <person name="Wu J."/>
            <person name="Niimura Y."/>
            <person name="Cheng Z."/>
            <person name="Nagamura Y."/>
            <person name="Antonio B.A."/>
            <person name="Kanamori H."/>
            <person name="Hosokawa S."/>
            <person name="Masukawa M."/>
            <person name="Arikawa K."/>
            <person name="Chiden Y."/>
            <person name="Hayashi M."/>
            <person name="Okamoto M."/>
            <person name="Ando T."/>
            <person name="Aoki H."/>
            <person name="Arita K."/>
            <person name="Hamada M."/>
            <person name="Harada C."/>
            <person name="Hijishita S."/>
            <person name="Honda M."/>
            <person name="Ichikawa Y."/>
            <person name="Idonuma A."/>
            <person name="Iijima M."/>
            <person name="Ikeda M."/>
            <person name="Ikeno M."/>
            <person name="Itoh S."/>
            <person name="Itoh T."/>
            <person name="Itoh Y."/>
            <person name="Itoh Y."/>
            <person name="Iwabuchi A."/>
            <person name="Kamiya K."/>
            <person name="Karasawa W."/>
            <person name="Katagiri S."/>
            <person name="Kikuta A."/>
            <person name="Kobayashi N."/>
            <person name="Kono I."/>
            <person name="Machita K."/>
            <person name="Maehara T."/>
            <person name="Mizuno H."/>
            <person name="Mizubayashi T."/>
            <person name="Mukai Y."/>
            <person name="Nagasaki H."/>
            <person name="Nakashima M."/>
            <person name="Nakama Y."/>
            <person name="Nakamichi Y."/>
            <person name="Nakamura M."/>
            <person name="Namiki N."/>
            <person name="Negishi M."/>
            <person name="Ohta I."/>
            <person name="Ono N."/>
            <person name="Saji S."/>
            <person name="Sakai K."/>
            <person name="Shibata M."/>
            <person name="Shimokawa T."/>
            <person name="Shomura A."/>
            <person name="Song J."/>
            <person name="Takazaki Y."/>
            <person name="Terasawa K."/>
            <person name="Tsuji K."/>
            <person name="Waki K."/>
            <person name="Yamagata H."/>
            <person name="Yamane H."/>
            <person name="Yoshiki S."/>
            <person name="Yoshihara R."/>
            <person name="Yukawa K."/>
            <person name="Zhong H."/>
            <person name="Iwama H."/>
            <person name="Endo T."/>
            <person name="Ito H."/>
            <person name="Hahn J.H."/>
            <person name="Kim H.I."/>
            <person name="Eun M.Y."/>
            <person name="Yano M."/>
            <person name="Jiang J."/>
            <person name="Gojobori T."/>
        </authorList>
    </citation>
    <scope>NUCLEOTIDE SEQUENCE [LARGE SCALE GENOMIC DNA]</scope>
</reference>
<proteinExistence type="predicted"/>